<gene>
    <name evidence="1" type="ORF">DS745_24165</name>
</gene>
<name>A0A4Q0VKQ6_9BACI</name>
<keyword evidence="2" id="KW-1185">Reference proteome</keyword>
<protein>
    <submittedName>
        <fullName evidence="1">Uncharacterized protein</fullName>
    </submittedName>
</protein>
<accession>A0A4Q0VKQ6</accession>
<dbReference type="RefSeq" id="WP_129080781.1">
    <property type="nucleotide sequence ID" value="NZ_QOUX01000050.1"/>
</dbReference>
<dbReference type="PROSITE" id="PS51257">
    <property type="entry name" value="PROKAR_LIPOPROTEIN"/>
    <property type="match status" value="1"/>
</dbReference>
<evidence type="ECO:0000313" key="2">
    <source>
        <dbReference type="Proteomes" id="UP000290649"/>
    </source>
</evidence>
<organism evidence="1 2">
    <name type="scientific">Anaerobacillus alkaliphilus</name>
    <dbReference type="NCBI Taxonomy" id="1548597"/>
    <lineage>
        <taxon>Bacteria</taxon>
        <taxon>Bacillati</taxon>
        <taxon>Bacillota</taxon>
        <taxon>Bacilli</taxon>
        <taxon>Bacillales</taxon>
        <taxon>Bacillaceae</taxon>
        <taxon>Anaerobacillus</taxon>
    </lineage>
</organism>
<dbReference type="AlphaFoldDB" id="A0A4Q0VKQ6"/>
<reference evidence="1 2" key="1">
    <citation type="journal article" date="2019" name="Int. J. Syst. Evol. Microbiol.">
        <title>Anaerobacillus alkaliphilus sp. nov., a novel alkaliphilic and moderately halophilic bacterium.</title>
        <authorList>
            <person name="Borsodi A.K."/>
            <person name="Aszalos J.M."/>
            <person name="Bihari P."/>
            <person name="Nagy I."/>
            <person name="Schumann P."/>
            <person name="Sproer C."/>
            <person name="Kovacs A.L."/>
            <person name="Boka K."/>
            <person name="Dobosy P."/>
            <person name="Ovari M."/>
            <person name="Szili-Kovacs T."/>
            <person name="Toth E."/>
        </authorList>
    </citation>
    <scope>NUCLEOTIDE SEQUENCE [LARGE SCALE GENOMIC DNA]</scope>
    <source>
        <strain evidence="1 2">B16-10</strain>
    </source>
</reference>
<comment type="caution">
    <text evidence="1">The sequence shown here is derived from an EMBL/GenBank/DDBJ whole genome shotgun (WGS) entry which is preliminary data.</text>
</comment>
<proteinExistence type="predicted"/>
<evidence type="ECO:0000313" key="1">
    <source>
        <dbReference type="EMBL" id="RXI95550.1"/>
    </source>
</evidence>
<dbReference type="OrthoDB" id="9822909at2"/>
<dbReference type="Proteomes" id="UP000290649">
    <property type="component" value="Unassembled WGS sequence"/>
</dbReference>
<sequence length="176" mass="20554">MRFLHLILAVILFSVILGCESELIMTDEDVISYIREYVEEDRNKKLYQVTNNGEYYYAISYNAENETVIVSAFSFKDNLEFIYSGALGSEVDEAIALSTSGINVENDHKLFFGKVNNDKIHEIFFDRKKADIVKVNEYRIWLSPIDNYIMMDIVAYDKEGEVIFKDRPVYRELQDL</sequence>
<dbReference type="EMBL" id="QOUX01000050">
    <property type="protein sequence ID" value="RXI95550.1"/>
    <property type="molecule type" value="Genomic_DNA"/>
</dbReference>